<keyword evidence="3 4" id="KW-0687">Ribonucleoprotein</keyword>
<accession>A0A0N1H868</accession>
<name>A0A0N1H868_9EURO</name>
<dbReference type="GO" id="GO:1990904">
    <property type="term" value="C:ribonucleoprotein complex"/>
    <property type="evidence" value="ECO:0007669"/>
    <property type="project" value="UniProtKB-KW"/>
</dbReference>
<dbReference type="InterPro" id="IPR009068">
    <property type="entry name" value="uS15_NS1_RNA-bd_sf"/>
</dbReference>
<reference evidence="5 6" key="1">
    <citation type="submission" date="2015-06" db="EMBL/GenBank/DDBJ databases">
        <title>Draft genome of the ant-associated black yeast Phialophora attae CBS 131958.</title>
        <authorList>
            <person name="Moreno L.F."/>
            <person name="Stielow B.J."/>
            <person name="de Hoog S."/>
            <person name="Vicente V.A."/>
            <person name="Weiss V.A."/>
            <person name="de Vries M."/>
            <person name="Cruz L.M."/>
            <person name="Souza E.M."/>
        </authorList>
    </citation>
    <scope>NUCLEOTIDE SEQUENCE [LARGE SCALE GENOMIC DNA]</scope>
    <source>
        <strain evidence="5 6">CBS 131958</strain>
    </source>
</reference>
<evidence type="ECO:0000256" key="1">
    <source>
        <dbReference type="ARBA" id="ARBA00008434"/>
    </source>
</evidence>
<dbReference type="GO" id="GO:0005737">
    <property type="term" value="C:cytoplasm"/>
    <property type="evidence" value="ECO:0007669"/>
    <property type="project" value="UniProtKB-ARBA"/>
</dbReference>
<evidence type="ECO:0000256" key="4">
    <source>
        <dbReference type="RuleBase" id="RU003919"/>
    </source>
</evidence>
<dbReference type="OrthoDB" id="441444at2759"/>
<evidence type="ECO:0008006" key="7">
    <source>
        <dbReference type="Google" id="ProtNLM"/>
    </source>
</evidence>
<evidence type="ECO:0000313" key="6">
    <source>
        <dbReference type="Proteomes" id="UP000038010"/>
    </source>
</evidence>
<protein>
    <recommendedName>
        <fullName evidence="7">37S ribosomal protein S28, mitochondrial</fullName>
    </recommendedName>
</protein>
<dbReference type="GO" id="GO:0006412">
    <property type="term" value="P:translation"/>
    <property type="evidence" value="ECO:0007669"/>
    <property type="project" value="InterPro"/>
</dbReference>
<dbReference type="PANTHER" id="PTHR23321">
    <property type="entry name" value="RIBOSOMAL PROTEIN S15, BACTERIAL AND ORGANELLAR"/>
    <property type="match status" value="1"/>
</dbReference>
<dbReference type="InterPro" id="IPR000589">
    <property type="entry name" value="Ribosomal_uS15"/>
</dbReference>
<dbReference type="GO" id="GO:0003735">
    <property type="term" value="F:structural constituent of ribosome"/>
    <property type="evidence" value="ECO:0007669"/>
    <property type="project" value="InterPro"/>
</dbReference>
<dbReference type="VEuPathDB" id="FungiDB:AB675_2098"/>
<dbReference type="AlphaFoldDB" id="A0A0N1H868"/>
<dbReference type="RefSeq" id="XP_018002933.1">
    <property type="nucleotide sequence ID" value="XM_018142041.1"/>
</dbReference>
<keyword evidence="6" id="KW-1185">Reference proteome</keyword>
<dbReference type="Pfam" id="PF00312">
    <property type="entry name" value="Ribosomal_S15"/>
    <property type="match status" value="1"/>
</dbReference>
<dbReference type="GeneID" id="28733921"/>
<keyword evidence="2 4" id="KW-0689">Ribosomal protein</keyword>
<evidence type="ECO:0000313" key="5">
    <source>
        <dbReference type="EMBL" id="KPI42970.1"/>
    </source>
</evidence>
<comment type="similarity">
    <text evidence="1 4">Belongs to the universal ribosomal protein uS15 family.</text>
</comment>
<organism evidence="5 6">
    <name type="scientific">Cyphellophora attinorum</name>
    <dbReference type="NCBI Taxonomy" id="1664694"/>
    <lineage>
        <taxon>Eukaryota</taxon>
        <taxon>Fungi</taxon>
        <taxon>Dikarya</taxon>
        <taxon>Ascomycota</taxon>
        <taxon>Pezizomycotina</taxon>
        <taxon>Eurotiomycetes</taxon>
        <taxon>Chaetothyriomycetidae</taxon>
        <taxon>Chaetothyriales</taxon>
        <taxon>Cyphellophoraceae</taxon>
        <taxon>Cyphellophora</taxon>
    </lineage>
</organism>
<dbReference type="SUPFAM" id="SSF47060">
    <property type="entry name" value="S15/NS1 RNA-binding domain"/>
    <property type="match status" value="1"/>
</dbReference>
<dbReference type="Gene3D" id="1.10.287.10">
    <property type="entry name" value="S15/NS1, RNA-binding"/>
    <property type="match status" value="1"/>
</dbReference>
<evidence type="ECO:0000256" key="3">
    <source>
        <dbReference type="ARBA" id="ARBA00023274"/>
    </source>
</evidence>
<comment type="caution">
    <text evidence="5">The sequence shown here is derived from an EMBL/GenBank/DDBJ whole genome shotgun (WGS) entry which is preliminary data.</text>
</comment>
<sequence>MPPRPTAAAAGGLFNLTSLFQALPRLTYTPQPQFLPTRSICPSCAAPFSTTAPLEMKRKRKVRKRIDPYRQAQARQRRAANVARQESLRKAGLDLGHPVHSRPTPFIESLHPNAPLAELKTSYLNYFVKPNELSSSIERSAALTKPREIDGDDSANADRLEIFEAQHENAINVLAANLGGQDKINKRNLRLLVHKRQKHLNYLRKQDRGGPRWRNLVEKLGVNDGMWRGEISL</sequence>
<dbReference type="PANTHER" id="PTHR23321:SF26">
    <property type="entry name" value="SMALL RIBOSOMAL SUBUNIT PROTEIN US15M"/>
    <property type="match status" value="1"/>
</dbReference>
<dbReference type="GO" id="GO:0005840">
    <property type="term" value="C:ribosome"/>
    <property type="evidence" value="ECO:0007669"/>
    <property type="project" value="UniProtKB-KW"/>
</dbReference>
<dbReference type="SMART" id="SM01387">
    <property type="entry name" value="Ribosomal_S15"/>
    <property type="match status" value="1"/>
</dbReference>
<dbReference type="STRING" id="1664694.A0A0N1H868"/>
<proteinExistence type="inferred from homology"/>
<gene>
    <name evidence="5" type="ORF">AB675_2098</name>
</gene>
<dbReference type="InterPro" id="IPR005290">
    <property type="entry name" value="Ribosomal_uS15_bac-type"/>
</dbReference>
<evidence type="ECO:0000256" key="2">
    <source>
        <dbReference type="ARBA" id="ARBA00022980"/>
    </source>
</evidence>
<dbReference type="Proteomes" id="UP000038010">
    <property type="component" value="Unassembled WGS sequence"/>
</dbReference>
<dbReference type="EMBL" id="LFJN01000006">
    <property type="protein sequence ID" value="KPI42970.1"/>
    <property type="molecule type" value="Genomic_DNA"/>
</dbReference>